<reference evidence="4 6" key="2">
    <citation type="submission" date="2018-06" db="EMBL/GenBank/DDBJ databases">
        <authorList>
            <consortium name="Pathogen Informatics"/>
            <person name="Doyle S."/>
        </authorList>
    </citation>
    <scope>NUCLEOTIDE SEQUENCE [LARGE SCALE GENOMIC DNA]</scope>
    <source>
        <strain evidence="4 6">NCTC12239</strain>
    </source>
</reference>
<comment type="similarity">
    <text evidence="1">Belongs to the RelE toxin family.</text>
</comment>
<dbReference type="EMBL" id="UGOG01000002">
    <property type="protein sequence ID" value="STY27580.1"/>
    <property type="molecule type" value="Genomic_DNA"/>
</dbReference>
<keyword evidence="5" id="KW-1185">Reference proteome</keyword>
<proteinExistence type="inferred from homology"/>
<dbReference type="PANTHER" id="PTHR35601">
    <property type="entry name" value="TOXIN RELE"/>
    <property type="match status" value="1"/>
</dbReference>
<accession>A0A378LMH4</accession>
<keyword evidence="2" id="KW-1277">Toxin-antitoxin system</keyword>
<dbReference type="AlphaFoldDB" id="A0A378LMH4"/>
<gene>
    <name evidence="4" type="primary">relE</name>
    <name evidence="3" type="ORF">Lmor_0039</name>
    <name evidence="4" type="ORF">NCTC12239_03258</name>
</gene>
<dbReference type="OrthoDB" id="5570653at2"/>
<evidence type="ECO:0000313" key="4">
    <source>
        <dbReference type="EMBL" id="STY27580.1"/>
    </source>
</evidence>
<dbReference type="RefSeq" id="WP_006871705.1">
    <property type="nucleotide sequence ID" value="NZ_CAAAJG010000015.1"/>
</dbReference>
<evidence type="ECO:0000313" key="6">
    <source>
        <dbReference type="Proteomes" id="UP000254040"/>
    </source>
</evidence>
<evidence type="ECO:0000313" key="3">
    <source>
        <dbReference type="EMBL" id="KTD39673.1"/>
    </source>
</evidence>
<evidence type="ECO:0000313" key="5">
    <source>
        <dbReference type="Proteomes" id="UP000054985"/>
    </source>
</evidence>
<dbReference type="InterPro" id="IPR035093">
    <property type="entry name" value="RelE/ParE_toxin_dom_sf"/>
</dbReference>
<protein>
    <submittedName>
        <fullName evidence="4">Toxin of the RelE-RelB toxin-antitoxin system</fullName>
        <ecNumber evidence="4">3.1.-.-</ecNumber>
    </submittedName>
</protein>
<dbReference type="Gene3D" id="3.30.2310.20">
    <property type="entry name" value="RelE-like"/>
    <property type="match status" value="1"/>
</dbReference>
<sequence>MAWKIEFDTDVEKDLKKLGHSAQKRVIKYLKEQVIPAEDPRSFGKPLSGNLSGLWRYRTGDYRIIAKIEDDHFIILIVHIGHRKNVYD</sequence>
<dbReference type="GO" id="GO:0016787">
    <property type="term" value="F:hydrolase activity"/>
    <property type="evidence" value="ECO:0007669"/>
    <property type="project" value="UniProtKB-KW"/>
</dbReference>
<organism evidence="4 6">
    <name type="scientific">Legionella moravica</name>
    <dbReference type="NCBI Taxonomy" id="39962"/>
    <lineage>
        <taxon>Bacteria</taxon>
        <taxon>Pseudomonadati</taxon>
        <taxon>Pseudomonadota</taxon>
        <taxon>Gammaproteobacteria</taxon>
        <taxon>Legionellales</taxon>
        <taxon>Legionellaceae</taxon>
        <taxon>Legionella</taxon>
    </lineage>
</organism>
<dbReference type="SUPFAM" id="SSF143011">
    <property type="entry name" value="RelE-like"/>
    <property type="match status" value="1"/>
</dbReference>
<evidence type="ECO:0000256" key="2">
    <source>
        <dbReference type="ARBA" id="ARBA00022649"/>
    </source>
</evidence>
<keyword evidence="4" id="KW-0378">Hydrolase</keyword>
<reference evidence="3 5" key="1">
    <citation type="submission" date="2015-11" db="EMBL/GenBank/DDBJ databases">
        <title>Genomic analysis of 38 Legionella species identifies large and diverse effector repertoires.</title>
        <authorList>
            <person name="Burstein D."/>
            <person name="Amaro F."/>
            <person name="Zusman T."/>
            <person name="Lifshitz Z."/>
            <person name="Cohen O."/>
            <person name="Gilbert J.A."/>
            <person name="Pupko T."/>
            <person name="Shuman H.A."/>
            <person name="Segal G."/>
        </authorList>
    </citation>
    <scope>NUCLEOTIDE SEQUENCE [LARGE SCALE GENOMIC DNA]</scope>
    <source>
        <strain evidence="3 5">ATCC 43877</strain>
    </source>
</reference>
<dbReference type="NCBIfam" id="TIGR02385">
    <property type="entry name" value="RelE_StbE"/>
    <property type="match status" value="1"/>
</dbReference>
<evidence type="ECO:0000256" key="1">
    <source>
        <dbReference type="ARBA" id="ARBA00006226"/>
    </source>
</evidence>
<dbReference type="Proteomes" id="UP000254040">
    <property type="component" value="Unassembled WGS sequence"/>
</dbReference>
<dbReference type="STRING" id="39962.Lmor_0039"/>
<dbReference type="PANTHER" id="PTHR35601:SF1">
    <property type="entry name" value="TOXIN RELE"/>
    <property type="match status" value="1"/>
</dbReference>
<dbReference type="Pfam" id="PF05016">
    <property type="entry name" value="ParE_toxin"/>
    <property type="match status" value="1"/>
</dbReference>
<dbReference type="EMBL" id="LNYN01000001">
    <property type="protein sequence ID" value="KTD39673.1"/>
    <property type="molecule type" value="Genomic_DNA"/>
</dbReference>
<dbReference type="Proteomes" id="UP000054985">
    <property type="component" value="Unassembled WGS sequence"/>
</dbReference>
<name>A0A378LMH4_9GAMM</name>
<dbReference type="InterPro" id="IPR007712">
    <property type="entry name" value="RelE/ParE_toxin"/>
</dbReference>
<dbReference type="EC" id="3.1.-.-" evidence="4"/>